<evidence type="ECO:0000313" key="5">
    <source>
        <dbReference type="Proteomes" id="UP000249304"/>
    </source>
</evidence>
<protein>
    <submittedName>
        <fullName evidence="4">Carbon monoxide dehydrogenase</fullName>
    </submittedName>
</protein>
<accession>A0A2W2FJ40</accession>
<dbReference type="SUPFAM" id="SSF54665">
    <property type="entry name" value="CO dehydrogenase molybdoprotein N-domain-like"/>
    <property type="match status" value="1"/>
</dbReference>
<feature type="domain" description="Aldehyde oxidase/xanthine dehydrogenase a/b hammerhead" evidence="3">
    <location>
        <begin position="20"/>
        <end position="131"/>
    </location>
</feature>
<dbReference type="Pfam" id="PF20256">
    <property type="entry name" value="MoCoBD_2"/>
    <property type="match status" value="1"/>
</dbReference>
<dbReference type="SMART" id="SM01008">
    <property type="entry name" value="Ald_Xan_dh_C"/>
    <property type="match status" value="1"/>
</dbReference>
<dbReference type="RefSeq" id="WP_111176794.1">
    <property type="nucleotide sequence ID" value="NZ_POUD01000014.1"/>
</dbReference>
<name>A0A2W2FJ40_9ACTN</name>
<dbReference type="InterPro" id="IPR008274">
    <property type="entry name" value="AldOxase/xan_DH_MoCoBD1"/>
</dbReference>
<dbReference type="InterPro" id="IPR046867">
    <property type="entry name" value="AldOxase/xan_DH_MoCoBD2"/>
</dbReference>
<evidence type="ECO:0000313" key="4">
    <source>
        <dbReference type="EMBL" id="PZG21757.1"/>
    </source>
</evidence>
<dbReference type="PANTHER" id="PTHR11908">
    <property type="entry name" value="XANTHINE DEHYDROGENASE"/>
    <property type="match status" value="1"/>
</dbReference>
<evidence type="ECO:0000256" key="2">
    <source>
        <dbReference type="ARBA" id="ARBA00023002"/>
    </source>
</evidence>
<dbReference type="InterPro" id="IPR000674">
    <property type="entry name" value="Ald_Oxase/Xan_DH_a/b"/>
</dbReference>
<comment type="caution">
    <text evidence="4">The sequence shown here is derived from an EMBL/GenBank/DDBJ whole genome shotgun (WGS) entry which is preliminary data.</text>
</comment>
<organism evidence="4 5">
    <name type="scientific">Nonomuraea aridisoli</name>
    <dbReference type="NCBI Taxonomy" id="2070368"/>
    <lineage>
        <taxon>Bacteria</taxon>
        <taxon>Bacillati</taxon>
        <taxon>Actinomycetota</taxon>
        <taxon>Actinomycetes</taxon>
        <taxon>Streptosporangiales</taxon>
        <taxon>Streptosporangiaceae</taxon>
        <taxon>Nonomuraea</taxon>
    </lineage>
</organism>
<dbReference type="EMBL" id="POUD01000014">
    <property type="protein sequence ID" value="PZG21757.1"/>
    <property type="molecule type" value="Genomic_DNA"/>
</dbReference>
<evidence type="ECO:0000259" key="3">
    <source>
        <dbReference type="SMART" id="SM01008"/>
    </source>
</evidence>
<reference evidence="4 5" key="1">
    <citation type="submission" date="2018-01" db="EMBL/GenBank/DDBJ databases">
        <title>Draft genome sequence of Nonomuraea sp. KC333.</title>
        <authorList>
            <person name="Sahin N."/>
            <person name="Saygin H."/>
            <person name="Ay H."/>
        </authorList>
    </citation>
    <scope>NUCLEOTIDE SEQUENCE [LARGE SCALE GENOMIC DNA]</scope>
    <source>
        <strain evidence="4 5">KC333</strain>
    </source>
</reference>
<dbReference type="PANTHER" id="PTHR11908:SF132">
    <property type="entry name" value="ALDEHYDE OXIDASE 1-RELATED"/>
    <property type="match status" value="1"/>
</dbReference>
<dbReference type="GO" id="GO:0005506">
    <property type="term" value="F:iron ion binding"/>
    <property type="evidence" value="ECO:0007669"/>
    <property type="project" value="InterPro"/>
</dbReference>
<dbReference type="GO" id="GO:0016491">
    <property type="term" value="F:oxidoreductase activity"/>
    <property type="evidence" value="ECO:0007669"/>
    <property type="project" value="UniProtKB-KW"/>
</dbReference>
<sequence>MAEGYVGARTPRREDARLLTGKGRYVGNVRLPGTVHAHVVRSPIAHGRLLGCDVKAVWAADGVLDVITPADAPDLRLPCVNVLPGQPFTSYPVLDDAIRYAGQPLAVVVARTPEAARDAADLFDLELEELPAVIGVERALEDGAPLLYPEVGGNVLTDFTMGDHDCAAAVEGAEHVVEMTFRMGRLSPYPLEPRGVVASYADDELTVHISSQAPHHVREHLADAFGLAHDRVRVVSHDTGGGFGAKEHVYPDEALVCLAAIRAHGHPVSWTESPGDRLFATLPAREAVHRARLALDGDGRFVAMDVDVLGDLGGHLSNVGASTFAVTATLLPGPYRFDRVAVRVRGVVTTTTPAGSYRGFGQPEATLTRERLIDEAARRLGLDRVELRLRNMLRPEELPYTTRVFQTYDSGDYPRALRTLCELVRPVGATDGRRRGVGYSCHVESTGMGPSMDLKAMGMEAGGYETAVLRMEQDASVVVSSGVVSIGQGIETTLAQLAAEHMGVPIERVRVVLGDTAATPYSSVGSVASRSLALGGAALTRAAARLRDKLLAIAAHRLEADPADLVLDGDAVRVKGDPRASVALRELATSAWRGWDLPDGLAPGLEERVSYDPSAYTFAYGAHAAAVAVDPETGAVEVEGYWVVNDSGVLVNPTVVEGQILGGVAQGIGMALTEEIVYTDDGQPIIDYLPPTAREVPDIEVVMTETPSGVTPGGMKGVGESGTIGPPAAIANAVADALPEIAERVTSVPLTPAVVWSLLEVSAPPAWERGA</sequence>
<dbReference type="SUPFAM" id="SSF56003">
    <property type="entry name" value="Molybdenum cofactor-binding domain"/>
    <property type="match status" value="1"/>
</dbReference>
<dbReference type="InterPro" id="IPR037165">
    <property type="entry name" value="AldOxase/xan_DH_Mopterin-bd_sf"/>
</dbReference>
<gene>
    <name evidence="4" type="ORF">C1J01_05780</name>
</gene>
<dbReference type="Pfam" id="PF01315">
    <property type="entry name" value="Ald_Xan_dh_C"/>
    <property type="match status" value="1"/>
</dbReference>
<keyword evidence="5" id="KW-1185">Reference proteome</keyword>
<dbReference type="OrthoDB" id="9758509at2"/>
<dbReference type="Proteomes" id="UP000249304">
    <property type="component" value="Unassembled WGS sequence"/>
</dbReference>
<evidence type="ECO:0000256" key="1">
    <source>
        <dbReference type="ARBA" id="ARBA00022505"/>
    </source>
</evidence>
<dbReference type="InterPro" id="IPR016208">
    <property type="entry name" value="Ald_Oxase/xanthine_DH-like"/>
</dbReference>
<dbReference type="Gene3D" id="3.90.1170.50">
    <property type="entry name" value="Aldehyde oxidase/xanthine dehydrogenase, a/b hammerhead"/>
    <property type="match status" value="1"/>
</dbReference>
<proteinExistence type="predicted"/>
<dbReference type="InterPro" id="IPR036856">
    <property type="entry name" value="Ald_Oxase/Xan_DH_a/b_sf"/>
</dbReference>
<keyword evidence="2" id="KW-0560">Oxidoreductase</keyword>
<keyword evidence="1" id="KW-0500">Molybdenum</keyword>
<dbReference type="Gene3D" id="3.30.365.10">
    <property type="entry name" value="Aldehyde oxidase/xanthine dehydrogenase, molybdopterin binding domain"/>
    <property type="match status" value="4"/>
</dbReference>
<dbReference type="Pfam" id="PF02738">
    <property type="entry name" value="MoCoBD_1"/>
    <property type="match status" value="1"/>
</dbReference>
<dbReference type="AlphaFoldDB" id="A0A2W2FJ40"/>